<dbReference type="Gene3D" id="1.10.287.1060">
    <property type="entry name" value="ESAT-6-like"/>
    <property type="match status" value="1"/>
</dbReference>
<evidence type="ECO:0000313" key="2">
    <source>
        <dbReference type="Proteomes" id="UP001143474"/>
    </source>
</evidence>
<protein>
    <submittedName>
        <fullName evidence="1">Uncharacterized protein</fullName>
    </submittedName>
</protein>
<sequence>MSRAREADDLAEAVQDVLKPVHSMMRPMRWNGPHRDKVQAELVAMTQAAERIAARLREEAETLRRMADERRGLGHLPEQLVGGLENDLLGPAKKWLPEPFAY</sequence>
<dbReference type="SUPFAM" id="SSF140453">
    <property type="entry name" value="EsxAB dimer-like"/>
    <property type="match status" value="1"/>
</dbReference>
<dbReference type="AlphaFoldDB" id="A0A9W6IAP4"/>
<evidence type="ECO:0000313" key="1">
    <source>
        <dbReference type="EMBL" id="GLK14258.1"/>
    </source>
</evidence>
<name>A0A9W6IAP4_9ACTN</name>
<reference evidence="1" key="1">
    <citation type="journal article" date="2014" name="Int. J. Syst. Evol. Microbiol.">
        <title>Complete genome sequence of Corynebacterium casei LMG S-19264T (=DSM 44701T), isolated from a smear-ripened cheese.</title>
        <authorList>
            <consortium name="US DOE Joint Genome Institute (JGI-PGF)"/>
            <person name="Walter F."/>
            <person name="Albersmeier A."/>
            <person name="Kalinowski J."/>
            <person name="Ruckert C."/>
        </authorList>
    </citation>
    <scope>NUCLEOTIDE SEQUENCE</scope>
    <source>
        <strain evidence="1">VKM Ac-2007</strain>
    </source>
</reference>
<dbReference type="Proteomes" id="UP001143474">
    <property type="component" value="Unassembled WGS sequence"/>
</dbReference>
<keyword evidence="2" id="KW-1185">Reference proteome</keyword>
<reference evidence="1" key="2">
    <citation type="submission" date="2023-01" db="EMBL/GenBank/DDBJ databases">
        <authorList>
            <person name="Sun Q."/>
            <person name="Evtushenko L."/>
        </authorList>
    </citation>
    <scope>NUCLEOTIDE SEQUENCE</scope>
    <source>
        <strain evidence="1">VKM Ac-2007</strain>
    </source>
</reference>
<gene>
    <name evidence="1" type="ORF">GCM10017600_76700</name>
</gene>
<dbReference type="InterPro" id="IPR036689">
    <property type="entry name" value="ESAT-6-like_sf"/>
</dbReference>
<organism evidence="1 2">
    <name type="scientific">Streptosporangium carneum</name>
    <dbReference type="NCBI Taxonomy" id="47481"/>
    <lineage>
        <taxon>Bacteria</taxon>
        <taxon>Bacillati</taxon>
        <taxon>Actinomycetota</taxon>
        <taxon>Actinomycetes</taxon>
        <taxon>Streptosporangiales</taxon>
        <taxon>Streptosporangiaceae</taxon>
        <taxon>Streptosporangium</taxon>
    </lineage>
</organism>
<comment type="caution">
    <text evidence="1">The sequence shown here is derived from an EMBL/GenBank/DDBJ whole genome shotgun (WGS) entry which is preliminary data.</text>
</comment>
<dbReference type="EMBL" id="BSEV01000030">
    <property type="protein sequence ID" value="GLK14258.1"/>
    <property type="molecule type" value="Genomic_DNA"/>
</dbReference>
<accession>A0A9W6IAP4</accession>
<proteinExistence type="predicted"/>